<dbReference type="OrthoDB" id="531848at2"/>
<dbReference type="KEGG" id="glt:GlitD10_0681"/>
<dbReference type="Proteomes" id="UP000180235">
    <property type="component" value="Chromosome"/>
</dbReference>
<protein>
    <submittedName>
        <fullName evidence="1">Uncharacterized protein</fullName>
    </submittedName>
</protein>
<dbReference type="AlphaFoldDB" id="A0A1J0AAN7"/>
<evidence type="ECO:0000313" key="2">
    <source>
        <dbReference type="Proteomes" id="UP000180235"/>
    </source>
</evidence>
<evidence type="ECO:0000313" key="1">
    <source>
        <dbReference type="EMBL" id="APB32995.1"/>
    </source>
</evidence>
<dbReference type="STRING" id="1188229.GlitD10_0681"/>
<name>A0A1J0AAN7_9CYAN</name>
<accession>A0A1J0AAN7</accession>
<dbReference type="RefSeq" id="WP_071453658.1">
    <property type="nucleotide sequence ID" value="NZ_CP017675.1"/>
</dbReference>
<organism evidence="1 2">
    <name type="scientific">Gloeomargarita lithophora Alchichica-D10</name>
    <dbReference type="NCBI Taxonomy" id="1188229"/>
    <lineage>
        <taxon>Bacteria</taxon>
        <taxon>Bacillati</taxon>
        <taxon>Cyanobacteriota</taxon>
        <taxon>Cyanophyceae</taxon>
        <taxon>Gloeomargaritales</taxon>
        <taxon>Gloeomargaritaceae</taxon>
        <taxon>Gloeomargarita</taxon>
    </lineage>
</organism>
<gene>
    <name evidence="1" type="ORF">GlitD10_0681</name>
</gene>
<proteinExistence type="predicted"/>
<dbReference type="EMBL" id="CP017675">
    <property type="protein sequence ID" value="APB32995.1"/>
    <property type="molecule type" value="Genomic_DNA"/>
</dbReference>
<reference evidence="1 2" key="1">
    <citation type="submission" date="2016-10" db="EMBL/GenBank/DDBJ databases">
        <title>Description of Gloeomargarita lithophora gen. nov., sp. nov., a thylakoid-bearing basal-branching cyanobacterium with intracellular carbonates, and proposal for Gloeomargaritales ord. nov.</title>
        <authorList>
            <person name="Moreira D."/>
            <person name="Tavera R."/>
            <person name="Benzerara K."/>
            <person name="Skouri-Panet F."/>
            <person name="Couradeau E."/>
            <person name="Gerard E."/>
            <person name="Loussert C."/>
            <person name="Novelo E."/>
            <person name="Zivanovic Y."/>
            <person name="Lopez-Garcia P."/>
        </authorList>
    </citation>
    <scope>NUCLEOTIDE SEQUENCE [LARGE SCALE GENOMIC DNA]</scope>
    <source>
        <strain evidence="1 2">D10</strain>
    </source>
</reference>
<sequence>MAKDQSRRLRPALLQTDQEVLAALLAFPDYTPSNPEYRREALQAAWQTMQGKQSLEVQALAAAKAARDEANGSEWRFHNLMLAAKEQVIAQYGRDSAQVQALGLRRKSEYRGRTRRTAAGG</sequence>
<keyword evidence="2" id="KW-1185">Reference proteome</keyword>